<keyword evidence="1" id="KW-0479">Metal-binding</keyword>
<dbReference type="Pfam" id="PF00903">
    <property type="entry name" value="Glyoxalase"/>
    <property type="match status" value="1"/>
</dbReference>
<dbReference type="HOGENOM" id="CLU_046006_8_1_0"/>
<dbReference type="InterPro" id="IPR051785">
    <property type="entry name" value="MMCE/EMCE_epimerase"/>
</dbReference>
<dbReference type="Gene3D" id="3.10.180.10">
    <property type="entry name" value="2,3-Dihydroxybiphenyl 1,2-Dioxygenase, domain 1"/>
    <property type="match status" value="1"/>
</dbReference>
<evidence type="ECO:0000313" key="4">
    <source>
        <dbReference type="Proteomes" id="UP000008635"/>
    </source>
</evidence>
<keyword evidence="3" id="KW-0560">Oxidoreductase</keyword>
<reference evidence="4" key="2">
    <citation type="submission" date="2011-01" db="EMBL/GenBank/DDBJ databases">
        <title>The complete genome of Deinococcus maricopensis DSM 21211.</title>
        <authorList>
            <consortium name="US DOE Joint Genome Institute (JGI-PGF)"/>
            <person name="Lucas S."/>
            <person name="Copeland A."/>
            <person name="Lapidus A."/>
            <person name="Goodwin L."/>
            <person name="Pitluck S."/>
            <person name="Kyrpides N."/>
            <person name="Mavromatis K."/>
            <person name="Pagani I."/>
            <person name="Ivanova N."/>
            <person name="Ovchinnikova G."/>
            <person name="Zeytun A."/>
            <person name="Detter J.C."/>
            <person name="Han C."/>
            <person name="Land M."/>
            <person name="Hauser L."/>
            <person name="Markowitz V."/>
            <person name="Cheng J.-F."/>
            <person name="Hugenholtz P."/>
            <person name="Woyke T."/>
            <person name="Wu D."/>
            <person name="Pukall R."/>
            <person name="Gehrich-Schroeter G."/>
            <person name="Brambilla E."/>
            <person name="Klenk H.-P."/>
            <person name="Eisen J.A."/>
        </authorList>
    </citation>
    <scope>NUCLEOTIDE SEQUENCE [LARGE SCALE GENOMIC DNA]</scope>
    <source>
        <strain evidence="4">DSM 21211 / LMG 22137 / NRRL B-23946 / LB-34</strain>
    </source>
</reference>
<dbReference type="PROSITE" id="PS51819">
    <property type="entry name" value="VOC"/>
    <property type="match status" value="1"/>
</dbReference>
<dbReference type="GO" id="GO:0046491">
    <property type="term" value="P:L-methylmalonyl-CoA metabolic process"/>
    <property type="evidence" value="ECO:0007669"/>
    <property type="project" value="TreeGrafter"/>
</dbReference>
<dbReference type="CDD" id="cd06587">
    <property type="entry name" value="VOC"/>
    <property type="match status" value="1"/>
</dbReference>
<dbReference type="OrthoDB" id="9789841at2"/>
<dbReference type="GO" id="GO:0004493">
    <property type="term" value="F:methylmalonyl-CoA epimerase activity"/>
    <property type="evidence" value="ECO:0007669"/>
    <property type="project" value="TreeGrafter"/>
</dbReference>
<accession>E8UC37</accession>
<dbReference type="InterPro" id="IPR037523">
    <property type="entry name" value="VOC_core"/>
</dbReference>
<dbReference type="KEGG" id="dmr:Deima_3069"/>
<keyword evidence="3" id="KW-0223">Dioxygenase</keyword>
<proteinExistence type="predicted"/>
<dbReference type="InterPro" id="IPR029068">
    <property type="entry name" value="Glyas_Bleomycin-R_OHBP_Dase"/>
</dbReference>
<gene>
    <name evidence="3" type="ordered locus">Deima_3069</name>
</gene>
<dbReference type="GO" id="GO:0051213">
    <property type="term" value="F:dioxygenase activity"/>
    <property type="evidence" value="ECO:0007669"/>
    <property type="project" value="UniProtKB-KW"/>
</dbReference>
<dbReference type="PANTHER" id="PTHR43048:SF5">
    <property type="entry name" value="BLR5325 PROTEIN"/>
    <property type="match status" value="1"/>
</dbReference>
<evidence type="ECO:0000313" key="3">
    <source>
        <dbReference type="EMBL" id="ADV68698.1"/>
    </source>
</evidence>
<dbReference type="EMBL" id="CP002454">
    <property type="protein sequence ID" value="ADV68698.1"/>
    <property type="molecule type" value="Genomic_DNA"/>
</dbReference>
<organism evidence="3 4">
    <name type="scientific">Deinococcus maricopensis (strain DSM 21211 / LMG 22137 / NRRL B-23946 / LB-34)</name>
    <dbReference type="NCBI Taxonomy" id="709986"/>
    <lineage>
        <taxon>Bacteria</taxon>
        <taxon>Thermotogati</taxon>
        <taxon>Deinococcota</taxon>
        <taxon>Deinococci</taxon>
        <taxon>Deinococcales</taxon>
        <taxon>Deinococcaceae</taxon>
        <taxon>Deinococcus</taxon>
    </lineage>
</organism>
<dbReference type="STRING" id="709986.Deima_3069"/>
<feature type="domain" description="VOC" evidence="2">
    <location>
        <begin position="1"/>
        <end position="119"/>
    </location>
</feature>
<dbReference type="Proteomes" id="UP000008635">
    <property type="component" value="Chromosome"/>
</dbReference>
<protein>
    <submittedName>
        <fullName evidence="3">Glyoxalase/bleomycin resistance protein/dioxygenase</fullName>
    </submittedName>
</protein>
<evidence type="ECO:0000259" key="2">
    <source>
        <dbReference type="PROSITE" id="PS51819"/>
    </source>
</evidence>
<dbReference type="eggNOG" id="COG0346">
    <property type="taxonomic scope" value="Bacteria"/>
</dbReference>
<sequence>MLKHVSFLTRDADATLAFYTLLGAVTEKDVLTTEGFRRVVLAFTGGGRLQFFQVGGETPTPHPAWQEHVALVVPDLRARVDTLRTQGVTFTRALTLSPGGRDLAFVLDPDGRQVELLQAD</sequence>
<dbReference type="PANTHER" id="PTHR43048">
    <property type="entry name" value="METHYLMALONYL-COA EPIMERASE"/>
    <property type="match status" value="1"/>
</dbReference>
<dbReference type="GO" id="GO:0046872">
    <property type="term" value="F:metal ion binding"/>
    <property type="evidence" value="ECO:0007669"/>
    <property type="project" value="UniProtKB-KW"/>
</dbReference>
<name>E8UC37_DEIML</name>
<dbReference type="AlphaFoldDB" id="E8UC37"/>
<dbReference type="InterPro" id="IPR004360">
    <property type="entry name" value="Glyas_Fos-R_dOase_dom"/>
</dbReference>
<dbReference type="SUPFAM" id="SSF54593">
    <property type="entry name" value="Glyoxalase/Bleomycin resistance protein/Dihydroxybiphenyl dioxygenase"/>
    <property type="match status" value="1"/>
</dbReference>
<reference evidence="3 4" key="1">
    <citation type="journal article" date="2011" name="Stand. Genomic Sci.">
        <title>Complete genome sequence of Deinococcus maricopensis type strain (LB-34).</title>
        <authorList>
            <person name="Pukall R."/>
            <person name="Zeytun A."/>
            <person name="Lucas S."/>
            <person name="Lapidus A."/>
            <person name="Hammon N."/>
            <person name="Deshpande S."/>
            <person name="Nolan M."/>
            <person name="Cheng J.F."/>
            <person name="Pitluck S."/>
            <person name="Liolios K."/>
            <person name="Pagani I."/>
            <person name="Mikhailova N."/>
            <person name="Ivanova N."/>
            <person name="Mavromatis K."/>
            <person name="Pati A."/>
            <person name="Tapia R."/>
            <person name="Han C."/>
            <person name="Goodwin L."/>
            <person name="Chen A."/>
            <person name="Palaniappan K."/>
            <person name="Land M."/>
            <person name="Hauser L."/>
            <person name="Chang Y.J."/>
            <person name="Jeffries C.D."/>
            <person name="Brambilla E.M."/>
            <person name="Rohde M."/>
            <person name="Goker M."/>
            <person name="Detter J.C."/>
            <person name="Woyke T."/>
            <person name="Bristow J."/>
            <person name="Eisen J.A."/>
            <person name="Markowitz V."/>
            <person name="Hugenholtz P."/>
            <person name="Kyrpides N.C."/>
            <person name="Klenk H.P."/>
        </authorList>
    </citation>
    <scope>NUCLEOTIDE SEQUENCE [LARGE SCALE GENOMIC DNA]</scope>
    <source>
        <strain evidence="4">DSM 21211 / LMG 22137 / NRRL B-23946 / LB-34</strain>
    </source>
</reference>
<dbReference type="RefSeq" id="WP_013558201.1">
    <property type="nucleotide sequence ID" value="NC_014958.1"/>
</dbReference>
<evidence type="ECO:0000256" key="1">
    <source>
        <dbReference type="ARBA" id="ARBA00022723"/>
    </source>
</evidence>
<keyword evidence="4" id="KW-1185">Reference proteome</keyword>